<keyword evidence="3" id="KW-1185">Reference proteome</keyword>
<dbReference type="Proteomes" id="UP001221142">
    <property type="component" value="Unassembled WGS sequence"/>
</dbReference>
<organism evidence="2 3">
    <name type="scientific">Roridomyces roridus</name>
    <dbReference type="NCBI Taxonomy" id="1738132"/>
    <lineage>
        <taxon>Eukaryota</taxon>
        <taxon>Fungi</taxon>
        <taxon>Dikarya</taxon>
        <taxon>Basidiomycota</taxon>
        <taxon>Agaricomycotina</taxon>
        <taxon>Agaricomycetes</taxon>
        <taxon>Agaricomycetidae</taxon>
        <taxon>Agaricales</taxon>
        <taxon>Marasmiineae</taxon>
        <taxon>Mycenaceae</taxon>
        <taxon>Roridomyces</taxon>
    </lineage>
</organism>
<dbReference type="InterPro" id="IPR009772">
    <property type="entry name" value="CDC123"/>
</dbReference>
<dbReference type="Pfam" id="PF07065">
    <property type="entry name" value="D123"/>
    <property type="match status" value="1"/>
</dbReference>
<accession>A0AAD7BM30</accession>
<dbReference type="PANTHER" id="PTHR15323:SF6">
    <property type="entry name" value="CELL DIVISION CYCLE PROTEIN 123 HOMOLOG"/>
    <property type="match status" value="1"/>
</dbReference>
<evidence type="ECO:0000313" key="3">
    <source>
        <dbReference type="Proteomes" id="UP001221142"/>
    </source>
</evidence>
<evidence type="ECO:0000256" key="1">
    <source>
        <dbReference type="ARBA" id="ARBA00011047"/>
    </source>
</evidence>
<comment type="similarity">
    <text evidence="1">Belongs to the CDC123 family.</text>
</comment>
<name>A0AAD7BM30_9AGAR</name>
<dbReference type="PANTHER" id="PTHR15323">
    <property type="entry name" value="D123 PROTEIN"/>
    <property type="match status" value="1"/>
</dbReference>
<comment type="caution">
    <text evidence="2">The sequence shown here is derived from an EMBL/GenBank/DDBJ whole genome shotgun (WGS) entry which is preliminary data.</text>
</comment>
<gene>
    <name evidence="2" type="ORF">FB45DRAFT_87601</name>
</gene>
<dbReference type="EMBL" id="JARKIF010000013">
    <property type="protein sequence ID" value="KAJ7624840.1"/>
    <property type="molecule type" value="Genomic_DNA"/>
</dbReference>
<dbReference type="GO" id="GO:0005737">
    <property type="term" value="C:cytoplasm"/>
    <property type="evidence" value="ECO:0007669"/>
    <property type="project" value="TreeGrafter"/>
</dbReference>
<evidence type="ECO:0008006" key="4">
    <source>
        <dbReference type="Google" id="ProtNLM"/>
    </source>
</evidence>
<sequence length="378" mass="41939">MSLLDSIRAAKQLRKVGSIAHDASAPSLIVDTLQISNKYDTLVLQANIENWNTLLSEFTPKTILVPLTPAQGTLLLRAYEALESAALAEAIDAAAAQYVRSGKTGAPLVPEESLLLEQLGQEIQTAIDALGGSGCFVKLSSRSPKDAAARSGVFEAHYIRAVQAAVELDDEQRLWILCQSEGAALRFKDAASVVRSLVLSERVWQDMTLAMRHPDTWQQNIILREWQPVPIDMEFRTFISKTRMTAISQYAYQLCSPRLTTAEKLDPAIAAIRTLYEDRLRPILSASPAFADCVIEFGVIPPESEGGEWRAIVIEINPFEETTDGGLFSWTRERQLIEGTEEGVEYPVVRVTERKRTGALAMVPSRWKEVVRRVEGRT</sequence>
<proteinExistence type="inferred from homology"/>
<evidence type="ECO:0000313" key="2">
    <source>
        <dbReference type="EMBL" id="KAJ7624840.1"/>
    </source>
</evidence>
<reference evidence="2" key="1">
    <citation type="submission" date="2023-03" db="EMBL/GenBank/DDBJ databases">
        <title>Massive genome expansion in bonnet fungi (Mycena s.s.) driven by repeated elements and novel gene families across ecological guilds.</title>
        <authorList>
            <consortium name="Lawrence Berkeley National Laboratory"/>
            <person name="Harder C.B."/>
            <person name="Miyauchi S."/>
            <person name="Viragh M."/>
            <person name="Kuo A."/>
            <person name="Thoen E."/>
            <person name="Andreopoulos B."/>
            <person name="Lu D."/>
            <person name="Skrede I."/>
            <person name="Drula E."/>
            <person name="Henrissat B."/>
            <person name="Morin E."/>
            <person name="Kohler A."/>
            <person name="Barry K."/>
            <person name="LaButti K."/>
            <person name="Morin E."/>
            <person name="Salamov A."/>
            <person name="Lipzen A."/>
            <person name="Mereny Z."/>
            <person name="Hegedus B."/>
            <person name="Baldrian P."/>
            <person name="Stursova M."/>
            <person name="Weitz H."/>
            <person name="Taylor A."/>
            <person name="Grigoriev I.V."/>
            <person name="Nagy L.G."/>
            <person name="Martin F."/>
            <person name="Kauserud H."/>
        </authorList>
    </citation>
    <scope>NUCLEOTIDE SEQUENCE</scope>
    <source>
        <strain evidence="2">9284</strain>
    </source>
</reference>
<dbReference type="AlphaFoldDB" id="A0AAD7BM30"/>
<protein>
    <recommendedName>
        <fullName evidence="4">Cell division cycle protein 123</fullName>
    </recommendedName>
</protein>